<organism evidence="1">
    <name type="scientific">Caenorhabditis brenneri</name>
    <name type="common">Nematode worm</name>
    <dbReference type="NCBI Taxonomy" id="135651"/>
    <lineage>
        <taxon>Eukaryota</taxon>
        <taxon>Metazoa</taxon>
        <taxon>Ecdysozoa</taxon>
        <taxon>Nematoda</taxon>
        <taxon>Chromadorea</taxon>
        <taxon>Rhabditida</taxon>
        <taxon>Rhabditina</taxon>
        <taxon>Rhabditomorpha</taxon>
        <taxon>Rhabditoidea</taxon>
        <taxon>Rhabditidae</taxon>
        <taxon>Peloderinae</taxon>
        <taxon>Caenorhabditis</taxon>
    </lineage>
</organism>
<sequence length="98" mass="11542">MSDRSKYSLNGVYRCENFAQYVENNDFPEFPIGSAIGLDGWYIKFIISIEEDGTWVYPFIFHDRHPNIQVRLYFNVLKKDGSSSYKFGYEHLYGSVCF</sequence>
<evidence type="ECO:0000313" key="1">
    <source>
        <dbReference type="EMBL" id="ACI49011.1"/>
    </source>
</evidence>
<dbReference type="AlphaFoldDB" id="B6VBB8"/>
<reference evidence="1" key="1">
    <citation type="journal article" date="2008" name="Genome Res.">
        <title>Multigenome DNA sequence conservation identifies Hox cis-regulatory elements.</title>
        <authorList>
            <person name="Kuntz S.G."/>
            <person name="Schwarz E.M."/>
            <person name="DeModena J.A."/>
            <person name="De Buysscher T."/>
            <person name="Trout D."/>
            <person name="Shizuya H."/>
            <person name="Sternberg P.W."/>
            <person name="Wold B.J."/>
        </authorList>
    </citation>
    <scope>NUCLEOTIDE SEQUENCE</scope>
    <source>
        <strain evidence="1">CB5161</strain>
    </source>
</reference>
<proteinExistence type="predicted"/>
<evidence type="ECO:0008006" key="2">
    <source>
        <dbReference type="Google" id="ProtNLM"/>
    </source>
</evidence>
<name>B6VBB8_CAEBE</name>
<protein>
    <recommendedName>
        <fullName evidence="2">MATH domain-containing protein</fullName>
    </recommendedName>
</protein>
<accession>B6VBB8</accession>
<dbReference type="EMBL" id="FJ362354">
    <property type="protein sequence ID" value="ACI49011.1"/>
    <property type="molecule type" value="Genomic_DNA"/>
</dbReference>
<gene>
    <name evidence="1" type="ORF">Cbre_JD02.010</name>
</gene>